<evidence type="ECO:0000313" key="5">
    <source>
        <dbReference type="EMBL" id="KRY08136.1"/>
    </source>
</evidence>
<keyword evidence="3" id="KW-0732">Signal</keyword>
<feature type="signal peptide" evidence="3">
    <location>
        <begin position="1"/>
        <end position="21"/>
    </location>
</feature>
<proteinExistence type="predicted"/>
<evidence type="ECO:0000256" key="2">
    <source>
        <dbReference type="SAM" id="MobiDB-lite"/>
    </source>
</evidence>
<gene>
    <name evidence="5" type="ORF">T12_7615</name>
</gene>
<comment type="caution">
    <text evidence="5">The sequence shown here is derived from an EMBL/GenBank/DDBJ whole genome shotgun (WGS) entry which is preliminary data.</text>
</comment>
<dbReference type="InterPro" id="IPR000742">
    <property type="entry name" value="EGF"/>
</dbReference>
<dbReference type="Proteomes" id="UP000054783">
    <property type="component" value="Unassembled WGS sequence"/>
</dbReference>
<evidence type="ECO:0000259" key="4">
    <source>
        <dbReference type="PROSITE" id="PS50026"/>
    </source>
</evidence>
<evidence type="ECO:0000256" key="3">
    <source>
        <dbReference type="SAM" id="SignalP"/>
    </source>
</evidence>
<dbReference type="SUPFAM" id="SSF57196">
    <property type="entry name" value="EGF/Laminin"/>
    <property type="match status" value="1"/>
</dbReference>
<comment type="caution">
    <text evidence="1">Lacks conserved residue(s) required for the propagation of feature annotation.</text>
</comment>
<protein>
    <recommendedName>
        <fullName evidence="4">EGF-like domain-containing protein</fullName>
    </recommendedName>
</protein>
<sequence>MKQGSLLTFLAILAIFHYANCTDSSGVCKNVPKKKDDSDEIAFAIVGKRKRLKCPLTEADGDQATDVCWWFTNENGTKMHNLNNNNDSIYVINSTFLTILWNRVTLNDTVFLCQSSDGRIWEFKFAIIDCNNATVCNNRGKCIEKHVGTPMHSVHCICSSSNYRGEYCEITKSPYPYLITIIFTCPIIGIVCLLLHGENPQIVRPYYKLEKIKGGTTYCQVGKPHKRLRNEMLKADIKKMFIPLKSEMSLRTEFCRLRHVLGNQSTLSLFENQLPCSTDALLEKESTTTDEARRIALIAVEIEKASRNMDVGTNMLHDRRIEELTGALDWFICRLDDRLPPRGDNAPTPTPAKPAPTADPGWNERRHDTPGLEPDASIAVVWTTSDVTTPSYALELDRQVHSAEVESDGGRTGADPVADPAAAPSGSLQFYFCT</sequence>
<dbReference type="OrthoDB" id="5920382at2759"/>
<feature type="region of interest" description="Disordered" evidence="2">
    <location>
        <begin position="401"/>
        <end position="421"/>
    </location>
</feature>
<evidence type="ECO:0000256" key="1">
    <source>
        <dbReference type="PROSITE-ProRule" id="PRU00076"/>
    </source>
</evidence>
<organism evidence="5 6">
    <name type="scientific">Trichinella patagoniensis</name>
    <dbReference type="NCBI Taxonomy" id="990121"/>
    <lineage>
        <taxon>Eukaryota</taxon>
        <taxon>Metazoa</taxon>
        <taxon>Ecdysozoa</taxon>
        <taxon>Nematoda</taxon>
        <taxon>Enoplea</taxon>
        <taxon>Dorylaimia</taxon>
        <taxon>Trichinellida</taxon>
        <taxon>Trichinellidae</taxon>
        <taxon>Trichinella</taxon>
    </lineage>
</organism>
<dbReference type="PROSITE" id="PS50026">
    <property type="entry name" value="EGF_3"/>
    <property type="match status" value="1"/>
</dbReference>
<feature type="domain" description="EGF-like" evidence="4">
    <location>
        <begin position="126"/>
        <end position="169"/>
    </location>
</feature>
<dbReference type="EMBL" id="JYDQ01000361">
    <property type="protein sequence ID" value="KRY08136.1"/>
    <property type="molecule type" value="Genomic_DNA"/>
</dbReference>
<keyword evidence="1" id="KW-0245">EGF-like domain</keyword>
<keyword evidence="6" id="KW-1185">Reference proteome</keyword>
<accession>A0A0V0Z6W5</accession>
<name>A0A0V0Z6W5_9BILA</name>
<reference evidence="5 6" key="1">
    <citation type="submission" date="2015-01" db="EMBL/GenBank/DDBJ databases">
        <title>Evolution of Trichinella species and genotypes.</title>
        <authorList>
            <person name="Korhonen P.K."/>
            <person name="Edoardo P."/>
            <person name="Giuseppe L.R."/>
            <person name="Gasser R.B."/>
        </authorList>
    </citation>
    <scope>NUCLEOTIDE SEQUENCE [LARGE SCALE GENOMIC DNA]</scope>
    <source>
        <strain evidence="5">ISS2496</strain>
    </source>
</reference>
<feature type="region of interest" description="Disordered" evidence="2">
    <location>
        <begin position="341"/>
        <end position="376"/>
    </location>
</feature>
<feature type="chain" id="PRO_5006873506" description="EGF-like domain-containing protein" evidence="3">
    <location>
        <begin position="22"/>
        <end position="434"/>
    </location>
</feature>
<dbReference type="AlphaFoldDB" id="A0A0V0Z6W5"/>
<evidence type="ECO:0000313" key="6">
    <source>
        <dbReference type="Proteomes" id="UP000054783"/>
    </source>
</evidence>